<sequence>MSSSIPNHDEFEDRQLTILYATETGNAQDVAERIAIQCRRLHFAVHVFNIDEYALDDIFSTHLIIFVISTAGSGREPRSMTPFWTALLRSDLPHDLFDHLEFAVFALGDSAYEKFCWPAKLLERRLHTLGAITIVSRGEGDDQDHLGTDTKLEPWINSLKESLLQLFPLPPGLEVVPDGIPDPRVKILEAVTSSLPSEDQSTKGYFTATVASNTRITAADWYQDVRHFEYAPGDIAVIEPEVSNEDVEAFLQCIGWLDEADRPFSIEHVLKDQHLPSRLPRTLTLRTLFTRYLDINAVPRRSFFALLQHFTTDELENEKLDEFLHSPEGADDLYEYCQRVRRTIREVFEEFKSAEIPKDYLFDLFPVLRPREFSIASSTIKHSRRMQLCVAIVKYKTKLKVPRRGVATTYLAGLKPGDKLNIRIKKGLITLPSEQVTPIICIGPGTGIAPMRAIIEERVAAGAKANLLYQGCRSAQKDQHYGQEFRALADTKMLEYRVACSRDGPPGVKRTYVQDLIAEDAERIWELVGVRGAWIYISGSSNKMPAAVRAAVRGALEKYGQMSEEDAKEYVTTMEKEGKLVEDCWD</sequence>
<feature type="binding site" evidence="9">
    <location>
        <position position="446"/>
    </location>
    <ligand>
        <name>NADP(+)</name>
        <dbReference type="ChEBI" id="CHEBI:58349"/>
    </ligand>
</feature>
<feature type="domain" description="Flavodoxin-like" evidence="10">
    <location>
        <begin position="16"/>
        <end position="160"/>
    </location>
</feature>
<dbReference type="EMBL" id="KN840511">
    <property type="protein sequence ID" value="KIP06762.1"/>
    <property type="molecule type" value="Genomic_DNA"/>
</dbReference>
<keyword evidence="3 9" id="KW-0963">Cytoplasm</keyword>
<evidence type="ECO:0000313" key="12">
    <source>
        <dbReference type="EMBL" id="KIP06762.1"/>
    </source>
</evidence>
<proteinExistence type="inferred from homology"/>
<keyword evidence="8 9" id="KW-0560">Oxidoreductase</keyword>
<dbReference type="PANTHER" id="PTHR19384:SF10">
    <property type="entry name" value="NADPH-DEPENDENT DIFLAVIN OXIDOREDUCTASE 1"/>
    <property type="match status" value="1"/>
</dbReference>
<dbReference type="InterPro" id="IPR008254">
    <property type="entry name" value="Flavodoxin/NO_synth"/>
</dbReference>
<feature type="domain" description="FAD-binding FR-type" evidence="11">
    <location>
        <begin position="203"/>
        <end position="432"/>
    </location>
</feature>
<evidence type="ECO:0000256" key="2">
    <source>
        <dbReference type="ARBA" id="ARBA00001974"/>
    </source>
</evidence>
<dbReference type="InterPro" id="IPR001709">
    <property type="entry name" value="Flavoprot_Pyr_Nucl_cyt_Rdtase"/>
</dbReference>
<comment type="subunit">
    <text evidence="9">Interacts with DRE2; as part of the cytosolic iron-sulfur (Fe-S) protein assembly (CIA) machinery.</text>
</comment>
<keyword evidence="6 9" id="KW-0274">FAD</keyword>
<dbReference type="PRINTS" id="PR00371">
    <property type="entry name" value="FPNCR"/>
</dbReference>
<feature type="binding site" evidence="9">
    <location>
        <position position="585"/>
    </location>
    <ligand>
        <name>FAD</name>
        <dbReference type="ChEBI" id="CHEBI:57692"/>
    </ligand>
</feature>
<dbReference type="Pfam" id="PF00667">
    <property type="entry name" value="FAD_binding_1"/>
    <property type="match status" value="1"/>
</dbReference>
<dbReference type="SUPFAM" id="SSF63380">
    <property type="entry name" value="Riboflavin synthase domain-like"/>
    <property type="match status" value="1"/>
</dbReference>
<evidence type="ECO:0000256" key="6">
    <source>
        <dbReference type="ARBA" id="ARBA00022827"/>
    </source>
</evidence>
<dbReference type="InterPro" id="IPR003097">
    <property type="entry name" value="CysJ-like_FAD-binding"/>
</dbReference>
<comment type="similarity">
    <text evidence="9">In the N-terminal section; belongs to the flavodoxin family.</text>
</comment>
<evidence type="ECO:0000313" key="13">
    <source>
        <dbReference type="Proteomes" id="UP000053257"/>
    </source>
</evidence>
<dbReference type="InterPro" id="IPR028879">
    <property type="entry name" value="NDOR1"/>
</dbReference>
<organism evidence="12 13">
    <name type="scientific">Phlebiopsis gigantea (strain 11061_1 CR5-6)</name>
    <name type="common">White-rot fungus</name>
    <name type="synonym">Peniophora gigantea</name>
    <dbReference type="NCBI Taxonomy" id="745531"/>
    <lineage>
        <taxon>Eukaryota</taxon>
        <taxon>Fungi</taxon>
        <taxon>Dikarya</taxon>
        <taxon>Basidiomycota</taxon>
        <taxon>Agaricomycotina</taxon>
        <taxon>Agaricomycetes</taxon>
        <taxon>Polyporales</taxon>
        <taxon>Phanerochaetaceae</taxon>
        <taxon>Phlebiopsis</taxon>
    </lineage>
</organism>
<keyword evidence="5 9" id="KW-0288">FMN</keyword>
<dbReference type="Gene3D" id="2.40.30.10">
    <property type="entry name" value="Translation factors"/>
    <property type="match status" value="1"/>
</dbReference>
<comment type="function">
    <text evidence="9">NADPH-dependent reductase which is a central component of the cytosolic iron-sulfur (Fe-S) protein assembly (CIA) machinery. Transfers electrons from NADPH via its FAD and FMN prosthetic groups to the [2Fe-2S] cluster of DRE2, another key component of the CIA machinery. In turn, this reduced cluster provides electrons for assembly of cytosolic iron-sulfur cluster proteins. Positively controls H(2)O(2)-induced cell death.</text>
</comment>
<dbReference type="Gene3D" id="3.40.50.80">
    <property type="entry name" value="Nucleotide-binding domain of ferredoxin-NADP reductase (FNR) module"/>
    <property type="match status" value="1"/>
</dbReference>
<feature type="binding site" evidence="9">
    <location>
        <position position="341"/>
    </location>
    <ligand>
        <name>FAD</name>
        <dbReference type="ChEBI" id="CHEBI:57692"/>
    </ligand>
</feature>
<evidence type="ECO:0000259" key="11">
    <source>
        <dbReference type="PROSITE" id="PS51384"/>
    </source>
</evidence>
<dbReference type="Pfam" id="PF00175">
    <property type="entry name" value="NAD_binding_1"/>
    <property type="match status" value="1"/>
</dbReference>
<evidence type="ECO:0000256" key="1">
    <source>
        <dbReference type="ARBA" id="ARBA00001917"/>
    </source>
</evidence>
<dbReference type="PROSITE" id="PS51384">
    <property type="entry name" value="FAD_FR"/>
    <property type="match status" value="1"/>
</dbReference>
<comment type="catalytic activity">
    <reaction evidence="9">
        <text>2 oxidized [2Fe-2S]-[protein] + NADPH = 2 reduced [2Fe-2S]-[protein] + NADP(+) + H(+)</text>
        <dbReference type="Rhea" id="RHEA:67716"/>
        <dbReference type="Rhea" id="RHEA-COMP:17327"/>
        <dbReference type="Rhea" id="RHEA-COMP:17328"/>
        <dbReference type="ChEBI" id="CHEBI:15378"/>
        <dbReference type="ChEBI" id="CHEBI:33737"/>
        <dbReference type="ChEBI" id="CHEBI:33738"/>
        <dbReference type="ChEBI" id="CHEBI:57783"/>
        <dbReference type="ChEBI" id="CHEBI:58349"/>
    </reaction>
</comment>
<keyword evidence="4 9" id="KW-0285">Flavoprotein</keyword>
<dbReference type="Proteomes" id="UP000053257">
    <property type="component" value="Unassembled WGS sequence"/>
</dbReference>
<evidence type="ECO:0000256" key="5">
    <source>
        <dbReference type="ARBA" id="ARBA00022643"/>
    </source>
</evidence>
<dbReference type="GO" id="GO:0160246">
    <property type="term" value="F:NADPH-iron-sulfur [2Fe-2S] protein oxidoreductase activity"/>
    <property type="evidence" value="ECO:0007669"/>
    <property type="project" value="InterPro"/>
</dbReference>
<evidence type="ECO:0000256" key="9">
    <source>
        <dbReference type="HAMAP-Rule" id="MF_03178"/>
    </source>
</evidence>
<dbReference type="OrthoDB" id="1856718at2759"/>
<dbReference type="SUPFAM" id="SSF52218">
    <property type="entry name" value="Flavoproteins"/>
    <property type="match status" value="1"/>
</dbReference>
<accession>A0A0C3S7G6</accession>
<feature type="binding site" evidence="9">
    <location>
        <begin position="22"/>
        <end position="27"/>
    </location>
    <ligand>
        <name>FMN</name>
        <dbReference type="ChEBI" id="CHEBI:58210"/>
    </ligand>
</feature>
<dbReference type="AlphaFoldDB" id="A0A0C3S7G6"/>
<dbReference type="Pfam" id="PF00258">
    <property type="entry name" value="Flavodoxin_1"/>
    <property type="match status" value="1"/>
</dbReference>
<comment type="similarity">
    <text evidence="9">Belongs to the NADPH-dependent diflavin oxidoreductase NDOR1 family.</text>
</comment>
<dbReference type="Gene3D" id="3.40.50.360">
    <property type="match status" value="1"/>
</dbReference>
<dbReference type="GO" id="GO:0016651">
    <property type="term" value="F:oxidoreductase activity, acting on NAD(P)H"/>
    <property type="evidence" value="ECO:0007669"/>
    <property type="project" value="UniProtKB-UniRule"/>
</dbReference>
<dbReference type="Gene3D" id="1.20.990.10">
    <property type="entry name" value="NADPH-cytochrome p450 Reductase, Chain A, domain 3"/>
    <property type="match status" value="1"/>
</dbReference>
<gene>
    <name evidence="9" type="primary">TAH18</name>
    <name evidence="12" type="ORF">PHLGIDRAFT_30348</name>
</gene>
<feature type="binding site" evidence="9">
    <location>
        <begin position="69"/>
        <end position="72"/>
    </location>
    <ligand>
        <name>FMN</name>
        <dbReference type="ChEBI" id="CHEBI:58210"/>
    </ligand>
</feature>
<feature type="binding site" evidence="9">
    <location>
        <begin position="371"/>
        <end position="374"/>
    </location>
    <ligand>
        <name>FAD</name>
        <dbReference type="ChEBI" id="CHEBI:57692"/>
    </ligand>
</feature>
<reference evidence="12 13" key="1">
    <citation type="journal article" date="2014" name="PLoS Genet.">
        <title>Analysis of the Phlebiopsis gigantea genome, transcriptome and secretome provides insight into its pioneer colonization strategies of wood.</title>
        <authorList>
            <person name="Hori C."/>
            <person name="Ishida T."/>
            <person name="Igarashi K."/>
            <person name="Samejima M."/>
            <person name="Suzuki H."/>
            <person name="Master E."/>
            <person name="Ferreira P."/>
            <person name="Ruiz-Duenas F.J."/>
            <person name="Held B."/>
            <person name="Canessa P."/>
            <person name="Larrondo L.F."/>
            <person name="Schmoll M."/>
            <person name="Druzhinina I.S."/>
            <person name="Kubicek C.P."/>
            <person name="Gaskell J.A."/>
            <person name="Kersten P."/>
            <person name="St John F."/>
            <person name="Glasner J."/>
            <person name="Sabat G."/>
            <person name="Splinter BonDurant S."/>
            <person name="Syed K."/>
            <person name="Yadav J."/>
            <person name="Mgbeahuruike A.C."/>
            <person name="Kovalchuk A."/>
            <person name="Asiegbu F.O."/>
            <person name="Lackner G."/>
            <person name="Hoffmeister D."/>
            <person name="Rencoret J."/>
            <person name="Gutierrez A."/>
            <person name="Sun H."/>
            <person name="Lindquist E."/>
            <person name="Barry K."/>
            <person name="Riley R."/>
            <person name="Grigoriev I.V."/>
            <person name="Henrissat B."/>
            <person name="Kues U."/>
            <person name="Berka R.M."/>
            <person name="Martinez A.T."/>
            <person name="Covert S.F."/>
            <person name="Blanchette R.A."/>
            <person name="Cullen D."/>
        </authorList>
    </citation>
    <scope>NUCLEOTIDE SEQUENCE [LARGE SCALE GENOMIC DNA]</scope>
    <source>
        <strain evidence="12 13">11061_1 CR5-6</strain>
    </source>
</reference>
<evidence type="ECO:0000256" key="8">
    <source>
        <dbReference type="ARBA" id="ARBA00023002"/>
    </source>
</evidence>
<dbReference type="InterPro" id="IPR023173">
    <property type="entry name" value="NADPH_Cyt_P450_Rdtase_alpha"/>
</dbReference>
<keyword evidence="13" id="KW-1185">Reference proteome</keyword>
<keyword evidence="9" id="KW-0496">Mitochondrion</keyword>
<dbReference type="SUPFAM" id="SSF52343">
    <property type="entry name" value="Ferredoxin reductase-like, C-terminal NADP-linked domain"/>
    <property type="match status" value="1"/>
</dbReference>
<dbReference type="HOGENOM" id="CLU_001570_17_6_1"/>
<feature type="binding site" evidence="9">
    <location>
        <position position="142"/>
    </location>
    <ligand>
        <name>FMN</name>
        <dbReference type="ChEBI" id="CHEBI:58210"/>
    </ligand>
</feature>
<dbReference type="PRINTS" id="PR00369">
    <property type="entry name" value="FLAVODOXIN"/>
</dbReference>
<evidence type="ECO:0000256" key="7">
    <source>
        <dbReference type="ARBA" id="ARBA00022857"/>
    </source>
</evidence>
<keyword evidence="7 9" id="KW-0521">NADP</keyword>
<dbReference type="InterPro" id="IPR017938">
    <property type="entry name" value="Riboflavin_synthase-like_b-brl"/>
</dbReference>
<name>A0A0C3S7G6_PHLG1</name>
<evidence type="ECO:0000256" key="3">
    <source>
        <dbReference type="ARBA" id="ARBA00022490"/>
    </source>
</evidence>
<dbReference type="GO" id="GO:0005739">
    <property type="term" value="C:mitochondrion"/>
    <property type="evidence" value="ECO:0007669"/>
    <property type="project" value="UniProtKB-SubCell"/>
</dbReference>
<dbReference type="InterPro" id="IPR039261">
    <property type="entry name" value="FNR_nucleotide-bd"/>
</dbReference>
<evidence type="ECO:0000259" key="10">
    <source>
        <dbReference type="PROSITE" id="PS50902"/>
    </source>
</evidence>
<dbReference type="InterPro" id="IPR001094">
    <property type="entry name" value="Flavdoxin-like"/>
</dbReference>
<dbReference type="EC" id="1.18.1.-" evidence="9"/>
<comment type="similarity">
    <text evidence="9">In the C-terminal section; belongs to the flavoprotein pyridine nucleotide cytochrome reductase family.</text>
</comment>
<dbReference type="GO" id="GO:0005829">
    <property type="term" value="C:cytosol"/>
    <property type="evidence" value="ECO:0007669"/>
    <property type="project" value="TreeGrafter"/>
</dbReference>
<dbReference type="PROSITE" id="PS50902">
    <property type="entry name" value="FLAVODOXIN_LIKE"/>
    <property type="match status" value="1"/>
</dbReference>
<dbReference type="GO" id="GO:0010181">
    <property type="term" value="F:FMN binding"/>
    <property type="evidence" value="ECO:0007669"/>
    <property type="project" value="UniProtKB-UniRule"/>
</dbReference>
<dbReference type="HAMAP" id="MF_03178">
    <property type="entry name" value="NDOR1"/>
    <property type="match status" value="1"/>
</dbReference>
<dbReference type="STRING" id="745531.A0A0C3S7G6"/>
<dbReference type="PANTHER" id="PTHR19384">
    <property type="entry name" value="NITRIC OXIDE SYNTHASE-RELATED"/>
    <property type="match status" value="1"/>
</dbReference>
<dbReference type="InterPro" id="IPR017927">
    <property type="entry name" value="FAD-bd_FR_type"/>
</dbReference>
<dbReference type="GO" id="GO:0050660">
    <property type="term" value="F:flavin adenine dinucleotide binding"/>
    <property type="evidence" value="ECO:0007669"/>
    <property type="project" value="UniProtKB-UniRule"/>
</dbReference>
<feature type="binding site" evidence="9">
    <location>
        <begin position="501"/>
        <end position="502"/>
    </location>
    <ligand>
        <name>NADP(+)</name>
        <dbReference type="ChEBI" id="CHEBI:58349"/>
    </ligand>
</feature>
<comment type="cofactor">
    <cofactor evidence="2 9">
        <name>FAD</name>
        <dbReference type="ChEBI" id="CHEBI:57692"/>
    </cofactor>
</comment>
<feature type="binding site" evidence="9">
    <location>
        <begin position="510"/>
        <end position="514"/>
    </location>
    <ligand>
        <name>NADP(+)</name>
        <dbReference type="ChEBI" id="CHEBI:58349"/>
    </ligand>
</feature>
<evidence type="ECO:0000256" key="4">
    <source>
        <dbReference type="ARBA" id="ARBA00022630"/>
    </source>
</evidence>
<dbReference type="InterPro" id="IPR029039">
    <property type="entry name" value="Flavoprotein-like_sf"/>
</dbReference>
<comment type="cofactor">
    <cofactor evidence="1 9">
        <name>FMN</name>
        <dbReference type="ChEBI" id="CHEBI:58210"/>
    </cofactor>
</comment>
<comment type="caution">
    <text evidence="9">Lacks conserved residue(s) required for the propagation of feature annotation.</text>
</comment>
<dbReference type="InterPro" id="IPR001433">
    <property type="entry name" value="OxRdtase_FAD/NAD-bd"/>
</dbReference>
<dbReference type="GO" id="GO:0050661">
    <property type="term" value="F:NADP binding"/>
    <property type="evidence" value="ECO:0007669"/>
    <property type="project" value="UniProtKB-UniRule"/>
</dbReference>
<protein>
    <recommendedName>
        <fullName evidence="9">NADPH-dependent diflavin oxidoreductase 1</fullName>
        <ecNumber evidence="9">1.18.1.-</ecNumber>
    </recommendedName>
    <alternativeName>
        <fullName evidence="9">NADPH-dependent FMN and FAD-containing oxidoreductase</fullName>
    </alternativeName>
</protein>
<dbReference type="GO" id="GO:0016226">
    <property type="term" value="P:iron-sulfur cluster assembly"/>
    <property type="evidence" value="ECO:0007669"/>
    <property type="project" value="UniProtKB-UniRule"/>
</dbReference>
<comment type="subcellular location">
    <subcellularLocation>
        <location evidence="9">Cytoplasm</location>
    </subcellularLocation>
    <subcellularLocation>
        <location evidence="9">Mitochondrion</location>
    </subcellularLocation>
    <text evidence="9">Relocalizes to mitochondria after H(2)O(2) exposure.</text>
</comment>